<evidence type="ECO:0000313" key="3">
    <source>
        <dbReference type="Proteomes" id="UP001141806"/>
    </source>
</evidence>
<dbReference type="EMBL" id="JAMYWD010000004">
    <property type="protein sequence ID" value="KAJ4973750.1"/>
    <property type="molecule type" value="Genomic_DNA"/>
</dbReference>
<name>A0A9Q0QVM0_9MAGN</name>
<protein>
    <submittedName>
        <fullName evidence="2">Uncharacterized protein</fullName>
    </submittedName>
</protein>
<dbReference type="Proteomes" id="UP001141806">
    <property type="component" value="Unassembled WGS sequence"/>
</dbReference>
<gene>
    <name evidence="2" type="ORF">NE237_006924</name>
</gene>
<accession>A0A9Q0QVM0</accession>
<evidence type="ECO:0000256" key="1">
    <source>
        <dbReference type="SAM" id="MobiDB-lite"/>
    </source>
</evidence>
<proteinExistence type="predicted"/>
<keyword evidence="3" id="KW-1185">Reference proteome</keyword>
<reference evidence="2" key="1">
    <citation type="journal article" date="2023" name="Plant J.">
        <title>The genome of the king protea, Protea cynaroides.</title>
        <authorList>
            <person name="Chang J."/>
            <person name="Duong T.A."/>
            <person name="Schoeman C."/>
            <person name="Ma X."/>
            <person name="Roodt D."/>
            <person name="Barker N."/>
            <person name="Li Z."/>
            <person name="Van de Peer Y."/>
            <person name="Mizrachi E."/>
        </authorList>
    </citation>
    <scope>NUCLEOTIDE SEQUENCE</scope>
    <source>
        <tissue evidence="2">Young leaves</tissue>
    </source>
</reference>
<dbReference type="AlphaFoldDB" id="A0A9Q0QVM0"/>
<feature type="region of interest" description="Disordered" evidence="1">
    <location>
        <begin position="13"/>
        <end position="45"/>
    </location>
</feature>
<sequence>MLLTKEIHLMAENPSVDVHDPSAHYTTSNDSHGGPDPCSRYNRGRNAPSRFYHIATPPGSYSGNAHSGHSSSNVPDYCPICNRIGYKALDCRKRFNPTYSSGFTSNTSDHYSEDQNQSNPDNVWLSDSGATNHITAELKNLHSSNPYSGTEHCN</sequence>
<organism evidence="2 3">
    <name type="scientific">Protea cynaroides</name>
    <dbReference type="NCBI Taxonomy" id="273540"/>
    <lineage>
        <taxon>Eukaryota</taxon>
        <taxon>Viridiplantae</taxon>
        <taxon>Streptophyta</taxon>
        <taxon>Embryophyta</taxon>
        <taxon>Tracheophyta</taxon>
        <taxon>Spermatophyta</taxon>
        <taxon>Magnoliopsida</taxon>
        <taxon>Proteales</taxon>
        <taxon>Proteaceae</taxon>
        <taxon>Protea</taxon>
    </lineage>
</organism>
<feature type="region of interest" description="Disordered" evidence="1">
    <location>
        <begin position="104"/>
        <end position="128"/>
    </location>
</feature>
<evidence type="ECO:0000313" key="2">
    <source>
        <dbReference type="EMBL" id="KAJ4973750.1"/>
    </source>
</evidence>
<dbReference type="OrthoDB" id="1937754at2759"/>
<feature type="compositionally biased region" description="Polar residues" evidence="1">
    <location>
        <begin position="104"/>
        <end position="121"/>
    </location>
</feature>
<comment type="caution">
    <text evidence="2">The sequence shown here is derived from an EMBL/GenBank/DDBJ whole genome shotgun (WGS) entry which is preliminary data.</text>
</comment>